<evidence type="ECO:0000313" key="2">
    <source>
        <dbReference type="EMBL" id="KAL3690131.1"/>
    </source>
</evidence>
<sequence>MITKCKRRIDEICSSPLYKGLSICGRVTVANATLLGTFWYTLPLWAGTREDLDKIEKQVLNFVWNGLSVDTRHRVAKKITIQKIEEGGLGLVSMAKQYLAFATRTIRWAYQPGEHPMKLIIQRGVEKQTYLAFGTVSPQWLYSKAKYKDAEVSQPGGTGRQDQNGELRGQDSPVGRRLPSRHLGDLMDATGEDIVAWEQRRIKGIDSKNAEKAYNSLKEKVTSWNAIRRTENGQVEQAFEETHNRRVVWEWKVRGKLKSSPQLWPEHSNVVRCYVEEKQRLRPHQEMLTPTSTSPLHPVDILKFRVGQGRTIVCKAEGVTEDTQELARLTWMSGDDFFMATNGRLRQMLSRDKQALIDKLHKWSDINDVQLVNKVRWRAIWAKGRARKESFLLWSIIMSIVPNNGWRFPALLRSDPLRWCKRCEARAVEDTLHTFWECQQAAKIWRRIKQFFVAAQPDGAGWNMQYSHALLADKLPRNLKSRESWWETVRGATCWGIWLARNAKNFSNENWHEIKTANVIWYRITLYTKLEWRKLKGPDKREEQEVFKTAWAFEYAGIEEDDAGNLVIPRQAPWSRRENRSSVEEESTGRGQGRLAHSQLTEHSL</sequence>
<name>A0ABD3HJ55_9MARC</name>
<dbReference type="Proteomes" id="UP001633002">
    <property type="component" value="Unassembled WGS sequence"/>
</dbReference>
<dbReference type="PANTHER" id="PTHR33116:SF78">
    <property type="entry name" value="OS12G0587133 PROTEIN"/>
    <property type="match status" value="1"/>
</dbReference>
<feature type="region of interest" description="Disordered" evidence="1">
    <location>
        <begin position="151"/>
        <end position="184"/>
    </location>
</feature>
<gene>
    <name evidence="2" type="ORF">R1sor_016440</name>
</gene>
<evidence type="ECO:0008006" key="4">
    <source>
        <dbReference type="Google" id="ProtNLM"/>
    </source>
</evidence>
<reference evidence="2 3" key="1">
    <citation type="submission" date="2024-09" db="EMBL/GenBank/DDBJ databases">
        <title>Chromosome-scale assembly of Riccia sorocarpa.</title>
        <authorList>
            <person name="Paukszto L."/>
        </authorList>
    </citation>
    <scope>NUCLEOTIDE SEQUENCE [LARGE SCALE GENOMIC DNA]</scope>
    <source>
        <strain evidence="2">LP-2024</strain>
        <tissue evidence="2">Aerial parts of the thallus</tissue>
    </source>
</reference>
<evidence type="ECO:0000256" key="1">
    <source>
        <dbReference type="SAM" id="MobiDB-lite"/>
    </source>
</evidence>
<comment type="caution">
    <text evidence="2">The sequence shown here is derived from an EMBL/GenBank/DDBJ whole genome shotgun (WGS) entry which is preliminary data.</text>
</comment>
<evidence type="ECO:0000313" key="3">
    <source>
        <dbReference type="Proteomes" id="UP001633002"/>
    </source>
</evidence>
<accession>A0ABD3HJ55</accession>
<feature type="region of interest" description="Disordered" evidence="1">
    <location>
        <begin position="577"/>
        <end position="605"/>
    </location>
</feature>
<proteinExistence type="predicted"/>
<protein>
    <recommendedName>
        <fullName evidence="4">Reverse transcriptase zinc-binding domain-containing protein</fullName>
    </recommendedName>
</protein>
<dbReference type="PANTHER" id="PTHR33116">
    <property type="entry name" value="REVERSE TRANSCRIPTASE ZINC-BINDING DOMAIN-CONTAINING PROTEIN-RELATED-RELATED"/>
    <property type="match status" value="1"/>
</dbReference>
<keyword evidence="3" id="KW-1185">Reference proteome</keyword>
<dbReference type="AlphaFoldDB" id="A0ABD3HJ55"/>
<dbReference type="EMBL" id="JBJQOH010000004">
    <property type="protein sequence ID" value="KAL3690131.1"/>
    <property type="molecule type" value="Genomic_DNA"/>
</dbReference>
<organism evidence="2 3">
    <name type="scientific">Riccia sorocarpa</name>
    <dbReference type="NCBI Taxonomy" id="122646"/>
    <lineage>
        <taxon>Eukaryota</taxon>
        <taxon>Viridiplantae</taxon>
        <taxon>Streptophyta</taxon>
        <taxon>Embryophyta</taxon>
        <taxon>Marchantiophyta</taxon>
        <taxon>Marchantiopsida</taxon>
        <taxon>Marchantiidae</taxon>
        <taxon>Marchantiales</taxon>
        <taxon>Ricciaceae</taxon>
        <taxon>Riccia</taxon>
    </lineage>
</organism>